<feature type="compositionally biased region" description="Pro residues" evidence="2">
    <location>
        <begin position="429"/>
        <end position="444"/>
    </location>
</feature>
<evidence type="ECO:0000259" key="4">
    <source>
        <dbReference type="PROSITE" id="PS50190"/>
    </source>
</evidence>
<dbReference type="GO" id="GO:0032012">
    <property type="term" value="P:regulation of ARF protein signal transduction"/>
    <property type="evidence" value="ECO:0007669"/>
    <property type="project" value="InterPro"/>
</dbReference>
<feature type="compositionally biased region" description="Polar residues" evidence="2">
    <location>
        <begin position="348"/>
        <end position="364"/>
    </location>
</feature>
<feature type="compositionally biased region" description="Low complexity" evidence="2">
    <location>
        <begin position="535"/>
        <end position="547"/>
    </location>
</feature>
<feature type="region of interest" description="Disordered" evidence="2">
    <location>
        <begin position="1"/>
        <end position="188"/>
    </location>
</feature>
<feature type="compositionally biased region" description="Low complexity" evidence="2">
    <location>
        <begin position="86"/>
        <end position="96"/>
    </location>
</feature>
<feature type="compositionally biased region" description="Low complexity" evidence="2">
    <location>
        <begin position="605"/>
        <end position="620"/>
    </location>
</feature>
<name>A0AAD5JMA0_9FUNG</name>
<evidence type="ECO:0000313" key="5">
    <source>
        <dbReference type="EMBL" id="KAI9245878.1"/>
    </source>
</evidence>
<dbReference type="EMBL" id="JAIXMP010000049">
    <property type="protein sequence ID" value="KAI9245878.1"/>
    <property type="molecule type" value="Genomic_DNA"/>
</dbReference>
<dbReference type="InterPro" id="IPR000904">
    <property type="entry name" value="Sec7_dom"/>
</dbReference>
<dbReference type="SUPFAM" id="SSF48425">
    <property type="entry name" value="Sec7 domain"/>
    <property type="match status" value="1"/>
</dbReference>
<dbReference type="SMART" id="SM00233">
    <property type="entry name" value="PH"/>
    <property type="match status" value="1"/>
</dbReference>
<dbReference type="InterPro" id="IPR001849">
    <property type="entry name" value="PH_domain"/>
</dbReference>
<protein>
    <recommendedName>
        <fullName evidence="7">SEC7 domain-containing protein</fullName>
    </recommendedName>
</protein>
<feature type="compositionally biased region" description="Low complexity" evidence="2">
    <location>
        <begin position="741"/>
        <end position="759"/>
    </location>
</feature>
<feature type="compositionally biased region" description="Basic and acidic residues" evidence="2">
    <location>
        <begin position="513"/>
        <end position="534"/>
    </location>
</feature>
<accession>A0AAD5JMA0</accession>
<dbReference type="Pfam" id="PF01369">
    <property type="entry name" value="Sec7"/>
    <property type="match status" value="1"/>
</dbReference>
<evidence type="ECO:0000256" key="1">
    <source>
        <dbReference type="SAM" id="Coils"/>
    </source>
</evidence>
<feature type="compositionally biased region" description="Acidic residues" evidence="2">
    <location>
        <begin position="548"/>
        <end position="571"/>
    </location>
</feature>
<feature type="coiled-coil region" evidence="1">
    <location>
        <begin position="1343"/>
        <end position="1370"/>
    </location>
</feature>
<feature type="region of interest" description="Disordered" evidence="2">
    <location>
        <begin position="236"/>
        <end position="377"/>
    </location>
</feature>
<feature type="region of interest" description="Disordered" evidence="2">
    <location>
        <begin position="406"/>
        <end position="632"/>
    </location>
</feature>
<organism evidence="5 6">
    <name type="scientific">Phascolomyces articulosus</name>
    <dbReference type="NCBI Taxonomy" id="60185"/>
    <lineage>
        <taxon>Eukaryota</taxon>
        <taxon>Fungi</taxon>
        <taxon>Fungi incertae sedis</taxon>
        <taxon>Mucoromycota</taxon>
        <taxon>Mucoromycotina</taxon>
        <taxon>Mucoromycetes</taxon>
        <taxon>Mucorales</taxon>
        <taxon>Lichtheimiaceae</taxon>
        <taxon>Phascolomyces</taxon>
    </lineage>
</organism>
<dbReference type="InterPro" id="IPR035999">
    <property type="entry name" value="Sec7_dom_sf"/>
</dbReference>
<feature type="region of interest" description="Disordered" evidence="2">
    <location>
        <begin position="1047"/>
        <end position="1083"/>
    </location>
</feature>
<evidence type="ECO:0000259" key="3">
    <source>
        <dbReference type="PROSITE" id="PS50003"/>
    </source>
</evidence>
<feature type="compositionally biased region" description="Low complexity" evidence="2">
    <location>
        <begin position="117"/>
        <end position="134"/>
    </location>
</feature>
<feature type="compositionally biased region" description="Basic and acidic residues" evidence="2">
    <location>
        <begin position="821"/>
        <end position="833"/>
    </location>
</feature>
<feature type="domain" description="PH" evidence="3">
    <location>
        <begin position="1122"/>
        <end position="1280"/>
    </location>
</feature>
<feature type="domain" description="SEC7" evidence="4">
    <location>
        <begin position="794"/>
        <end position="1001"/>
    </location>
</feature>
<dbReference type="PROSITE" id="PS50190">
    <property type="entry name" value="SEC7"/>
    <property type="match status" value="1"/>
</dbReference>
<feature type="region of interest" description="Disordered" evidence="2">
    <location>
        <begin position="1426"/>
        <end position="1455"/>
    </location>
</feature>
<dbReference type="Pfam" id="PF15410">
    <property type="entry name" value="PH_9"/>
    <property type="match status" value="1"/>
</dbReference>
<feature type="compositionally biased region" description="Basic residues" evidence="2">
    <location>
        <begin position="24"/>
        <end position="36"/>
    </location>
</feature>
<gene>
    <name evidence="5" type="ORF">BDA99DRAFT_490109</name>
</gene>
<feature type="compositionally biased region" description="Pro residues" evidence="2">
    <location>
        <begin position="312"/>
        <end position="324"/>
    </location>
</feature>
<dbReference type="InterPro" id="IPR023394">
    <property type="entry name" value="Sec7_C_sf"/>
</dbReference>
<feature type="compositionally biased region" description="Low complexity" evidence="2">
    <location>
        <begin position="44"/>
        <end position="76"/>
    </location>
</feature>
<feature type="compositionally biased region" description="Polar residues" evidence="2">
    <location>
        <begin position="498"/>
        <end position="509"/>
    </location>
</feature>
<dbReference type="SMART" id="SM00222">
    <property type="entry name" value="Sec7"/>
    <property type="match status" value="1"/>
</dbReference>
<feature type="compositionally biased region" description="Polar residues" evidence="2">
    <location>
        <begin position="1430"/>
        <end position="1439"/>
    </location>
</feature>
<dbReference type="Proteomes" id="UP001209540">
    <property type="component" value="Unassembled WGS sequence"/>
</dbReference>
<keyword evidence="1" id="KW-0175">Coiled coil</keyword>
<dbReference type="CDD" id="cd00171">
    <property type="entry name" value="Sec7"/>
    <property type="match status" value="1"/>
</dbReference>
<dbReference type="SUPFAM" id="SSF50729">
    <property type="entry name" value="PH domain-like"/>
    <property type="match status" value="1"/>
</dbReference>
<dbReference type="PANTHER" id="PTHR10663:SF373">
    <property type="entry name" value="PH AND SEC7 DOMAIN-CONTAINING PROTEIN C11E3.11C"/>
    <property type="match status" value="1"/>
</dbReference>
<feature type="compositionally biased region" description="Low complexity" evidence="2">
    <location>
        <begin position="1056"/>
        <end position="1065"/>
    </location>
</feature>
<feature type="compositionally biased region" description="Low complexity" evidence="2">
    <location>
        <begin position="707"/>
        <end position="720"/>
    </location>
</feature>
<keyword evidence="6" id="KW-1185">Reference proteome</keyword>
<dbReference type="GO" id="GO:0005085">
    <property type="term" value="F:guanyl-nucleotide exchange factor activity"/>
    <property type="evidence" value="ECO:0007669"/>
    <property type="project" value="InterPro"/>
</dbReference>
<dbReference type="Gene3D" id="1.10.1000.11">
    <property type="entry name" value="Arf Nucleotide-binding Site Opener,domain 2"/>
    <property type="match status" value="1"/>
</dbReference>
<feature type="compositionally biased region" description="Basic and acidic residues" evidence="2">
    <location>
        <begin position="1443"/>
        <end position="1455"/>
    </location>
</feature>
<dbReference type="InterPro" id="IPR041681">
    <property type="entry name" value="PH_9"/>
</dbReference>
<feature type="compositionally biased region" description="Low complexity" evidence="2">
    <location>
        <begin position="169"/>
        <end position="182"/>
    </location>
</feature>
<evidence type="ECO:0000313" key="6">
    <source>
        <dbReference type="Proteomes" id="UP001209540"/>
    </source>
</evidence>
<proteinExistence type="predicted"/>
<evidence type="ECO:0000256" key="2">
    <source>
        <dbReference type="SAM" id="MobiDB-lite"/>
    </source>
</evidence>
<dbReference type="PANTHER" id="PTHR10663">
    <property type="entry name" value="GUANYL-NUCLEOTIDE EXCHANGE FACTOR"/>
    <property type="match status" value="1"/>
</dbReference>
<feature type="compositionally biased region" description="Low complexity" evidence="2">
    <location>
        <begin position="325"/>
        <end position="339"/>
    </location>
</feature>
<dbReference type="InterPro" id="IPR011993">
    <property type="entry name" value="PH-like_dom_sf"/>
</dbReference>
<feature type="compositionally biased region" description="Polar residues" evidence="2">
    <location>
        <begin position="286"/>
        <end position="298"/>
    </location>
</feature>
<sequence length="1480" mass="163662">MLPNSRIVPPPSSHAVHGDSMEQRHHHNKDQHRKRSLSTTAPQSSYHNHSHSSSTDLSSPSPKPSKNFLSRFRQSPSPSPPPQPQPQQQQQHSSRPPHYDQPLPPPPQQAGSRQRHTMTPSSSLTNTPTSSQTSIPRYETYPLSQSNNIDQRVRRKPVAEDDHHHHKFVSSSSSSHTSSHGGSRPRHTSMVASMNSQHYNPLMDAATPDDAVQKKTTQKGAIKGGFGRIFRKLSKASDEDDMMDDSPRVRPISVGVDGRIASRTPNPHNIPLAPAPPHSQKRAVNGATQSQDSLNINGIPNDLLARPAASRRPPPPPSNTPPPTNTAIAITPGPTITTAPPTPPPSNGRSVSASILPTPSSQSRPQHEHVSSSNSNNKKAYSIYSTFGHDAYNSGSESTMDIIEDERQHQQHQQPQRHQYHRSQQELSPTPPPSSSISSPPPSSSPQTNTFCQPINPSYFPPPPSDNLAQIVANNMQRKPGRVAPQKSLDPSSPAVVETSSIDSFNTIETIEEDKTGFRRDSHCDPMGVIKEEPSTTATSSNTTYTSDSDEEDEDEDDDDDDDDEDDDDVFVDATGSSQDDIERERGESKLTKRLSGGHFGSAGGLMLATAAAEAANMPRQQKRRSRPPPEDIAQAMLNWKRHSGSANNKRMSGISAIAKWASENGGNKSEEHSNDDELAPTDKQTSRDKAAEALNGSVRIKDNTNATSLSSSASASASAKPIKEPKPLDRNTPTSTSIYSNVTTTSTATTANATSTTTGDKSSSEKKATHQRNRSLNILSDDFSKSLDDAWNDPDPEIAQVLDPRLSPELGDVGQRPKPPPKEHTDKQAQEAAHHLWNEDDVIVPREKIAEWLGQGKPFNNDALVHYMENFAFSHMRLDSAFRKLCSKLYFKAEAQQIDRILEVFANRYWTCNPRSILKSADVVYAVVYSVLLLNTDLHVAQGNYSRMTRQEFIRNTMAAVHDQQSVCIEIEKGSPEFSREWEAEVEGYLKELYSSVKQYQILQPLTRKSSLQESPEKRGSILGGKRVVGLKRSVGSIIRRSGRESMLFPEEVQPRTSSSSGPRPSSPLPRSPRRESFSSISSATSFGSRAARVSTLSPTFQPMISFMDTHGSALFANKPPYIKEGVVMRKHLLENATHKARHREWKECFLVVTEGELKMYALQSSGGGNNGGDIDRRTMLRASSASFANLADSLSKSNGQVSASFGGVTNNKWASHSQLIGTIPLNHTLSNVLPPPGYNRQRPHVFAIQQPDGGVYLFQAASLDQVNQWVQTCNYWAARQSKEPLAGGVSNMEYGWGTCLFDVIVNLDTDEAQVHGQQFQDPDAITIYDWRPPSSPLVSSTLNEKEQYESLQKHLKALDDEINGHRELKTRMIAKFPSRTHNHVKAMNNWEAKSKYLLHDIIKYQNYCDALEKSIQIQEQQKVIDAEQQGSEKQQLPNDGDENKDNNSSSHHSEIHLDYHESDVDLIKEIGDQLRLVF</sequence>
<comment type="caution">
    <text evidence="5">The sequence shown here is derived from an EMBL/GenBank/DDBJ whole genome shotgun (WGS) entry which is preliminary data.</text>
</comment>
<evidence type="ECO:0008006" key="7">
    <source>
        <dbReference type="Google" id="ProtNLM"/>
    </source>
</evidence>
<dbReference type="PROSITE" id="PS50003">
    <property type="entry name" value="PH_DOMAIN"/>
    <property type="match status" value="1"/>
</dbReference>
<reference evidence="5" key="2">
    <citation type="submission" date="2023-02" db="EMBL/GenBank/DDBJ databases">
        <authorList>
            <consortium name="DOE Joint Genome Institute"/>
            <person name="Mondo S.J."/>
            <person name="Chang Y."/>
            <person name="Wang Y."/>
            <person name="Ahrendt S."/>
            <person name="Andreopoulos W."/>
            <person name="Barry K."/>
            <person name="Beard J."/>
            <person name="Benny G.L."/>
            <person name="Blankenship S."/>
            <person name="Bonito G."/>
            <person name="Cuomo C."/>
            <person name="Desiro A."/>
            <person name="Gervers K.A."/>
            <person name="Hundley H."/>
            <person name="Kuo A."/>
            <person name="LaButti K."/>
            <person name="Lang B.F."/>
            <person name="Lipzen A."/>
            <person name="O'Donnell K."/>
            <person name="Pangilinan J."/>
            <person name="Reynolds N."/>
            <person name="Sandor L."/>
            <person name="Smith M.W."/>
            <person name="Tsang A."/>
            <person name="Grigoriev I.V."/>
            <person name="Stajich J.E."/>
            <person name="Spatafora J.W."/>
        </authorList>
    </citation>
    <scope>NUCLEOTIDE SEQUENCE</scope>
    <source>
        <strain evidence="5">RSA 2281</strain>
    </source>
</reference>
<feature type="region of interest" description="Disordered" evidence="2">
    <location>
        <begin position="804"/>
        <end position="833"/>
    </location>
</feature>
<reference evidence="5" key="1">
    <citation type="journal article" date="2022" name="IScience">
        <title>Evolution of zygomycete secretomes and the origins of terrestrial fungal ecologies.</title>
        <authorList>
            <person name="Chang Y."/>
            <person name="Wang Y."/>
            <person name="Mondo S."/>
            <person name="Ahrendt S."/>
            <person name="Andreopoulos W."/>
            <person name="Barry K."/>
            <person name="Beard J."/>
            <person name="Benny G.L."/>
            <person name="Blankenship S."/>
            <person name="Bonito G."/>
            <person name="Cuomo C."/>
            <person name="Desiro A."/>
            <person name="Gervers K.A."/>
            <person name="Hundley H."/>
            <person name="Kuo A."/>
            <person name="LaButti K."/>
            <person name="Lang B.F."/>
            <person name="Lipzen A."/>
            <person name="O'Donnell K."/>
            <person name="Pangilinan J."/>
            <person name="Reynolds N."/>
            <person name="Sandor L."/>
            <person name="Smith M.E."/>
            <person name="Tsang A."/>
            <person name="Grigoriev I.V."/>
            <person name="Stajich J.E."/>
            <person name="Spatafora J.W."/>
        </authorList>
    </citation>
    <scope>NUCLEOTIDE SEQUENCE</scope>
    <source>
        <strain evidence="5">RSA 2281</strain>
    </source>
</reference>
<dbReference type="Gene3D" id="2.30.29.30">
    <property type="entry name" value="Pleckstrin-homology domain (PH domain)/Phosphotyrosine-binding domain (PTB)"/>
    <property type="match status" value="1"/>
</dbReference>
<feature type="region of interest" description="Disordered" evidence="2">
    <location>
        <begin position="658"/>
        <end position="778"/>
    </location>
</feature>
<feature type="compositionally biased region" description="Basic and acidic residues" evidence="2">
    <location>
        <begin position="581"/>
        <end position="591"/>
    </location>
</feature>